<dbReference type="InterPro" id="IPR010372">
    <property type="entry name" value="DNA_pol3_delta_N"/>
</dbReference>
<dbReference type="AlphaFoldDB" id="A0A943EE90"/>
<dbReference type="Gene3D" id="1.20.272.10">
    <property type="match status" value="1"/>
</dbReference>
<dbReference type="GO" id="GO:0003677">
    <property type="term" value="F:DNA binding"/>
    <property type="evidence" value="ECO:0007669"/>
    <property type="project" value="InterPro"/>
</dbReference>
<sequence length="363" mass="40884">MNVTADQFLADLRKKGRSCPHLAVAIGIEDYYQEAIKETMKKRIAFDHKGEELNTWTFEDRFNLVDLREAICSQSFFGGLNWVIVSDPFVLQKTKDAASVPPTKGKSKKKESSLEAFLELVSDIPASTYVLIQLSAIDKRTSAAKKLGAIAPLVECQPIKWYQTNALMPFLQEQAERYGARFDQGAKALIEDYVAATDEVPLLFLEREIEKIALFAGDRKIWTADDVRQMFSQLPQVSNFALGRAIEERNLTLALELIAAERKDDSKFVLVLYVVTSSLRLLTQVKAMMAKGARQDEIAQTLKKNPYIAKLAMQRARNYSHESLQKALVDLAVLVISYRSGGGDKGWKWSRLEEIIISLVGRD</sequence>
<evidence type="ECO:0000313" key="11">
    <source>
        <dbReference type="EMBL" id="MBS5519400.1"/>
    </source>
</evidence>
<accession>A0A943EE90</accession>
<proteinExistence type="inferred from homology"/>
<evidence type="ECO:0000313" key="12">
    <source>
        <dbReference type="Proteomes" id="UP000754226"/>
    </source>
</evidence>
<dbReference type="NCBIfam" id="TIGR01128">
    <property type="entry name" value="holA"/>
    <property type="match status" value="1"/>
</dbReference>
<comment type="similarity">
    <text evidence="7">Belongs to the DNA polymerase HolA subunit family.</text>
</comment>
<reference evidence="11" key="1">
    <citation type="submission" date="2021-02" db="EMBL/GenBank/DDBJ databases">
        <title>Infant gut strain persistence is associated with maternal origin, phylogeny, and functional potential including surface adhesion and iron acquisition.</title>
        <authorList>
            <person name="Lou Y.C."/>
        </authorList>
    </citation>
    <scope>NUCLEOTIDE SEQUENCE</scope>
    <source>
        <strain evidence="11">L3_106_000M1_dasL3_106_000M1_concoct_15</strain>
    </source>
</reference>
<evidence type="ECO:0000256" key="3">
    <source>
        <dbReference type="ARBA" id="ARBA00022679"/>
    </source>
</evidence>
<dbReference type="GO" id="GO:0006261">
    <property type="term" value="P:DNA-templated DNA replication"/>
    <property type="evidence" value="ECO:0007669"/>
    <property type="project" value="TreeGrafter"/>
</dbReference>
<dbReference type="InterPro" id="IPR048466">
    <property type="entry name" value="DNA_pol3_delta-like_C"/>
</dbReference>
<feature type="domain" description="DNA polymerase III delta N-terminal" evidence="9">
    <location>
        <begin position="45"/>
        <end position="157"/>
    </location>
</feature>
<comment type="caution">
    <text evidence="11">The sequence shown here is derived from an EMBL/GenBank/DDBJ whole genome shotgun (WGS) entry which is preliminary data.</text>
</comment>
<evidence type="ECO:0000256" key="8">
    <source>
        <dbReference type="ARBA" id="ARBA00049244"/>
    </source>
</evidence>
<evidence type="ECO:0000256" key="2">
    <source>
        <dbReference type="ARBA" id="ARBA00017703"/>
    </source>
</evidence>
<dbReference type="PANTHER" id="PTHR34388:SF1">
    <property type="entry name" value="DNA POLYMERASE III SUBUNIT DELTA"/>
    <property type="match status" value="1"/>
</dbReference>
<evidence type="ECO:0000259" key="10">
    <source>
        <dbReference type="Pfam" id="PF21694"/>
    </source>
</evidence>
<evidence type="ECO:0000256" key="1">
    <source>
        <dbReference type="ARBA" id="ARBA00012417"/>
    </source>
</evidence>
<dbReference type="SUPFAM" id="SSF52540">
    <property type="entry name" value="P-loop containing nucleoside triphosphate hydrolases"/>
    <property type="match status" value="1"/>
</dbReference>
<dbReference type="Gene3D" id="1.10.8.60">
    <property type="match status" value="1"/>
</dbReference>
<dbReference type="GO" id="GO:0009360">
    <property type="term" value="C:DNA polymerase III complex"/>
    <property type="evidence" value="ECO:0007669"/>
    <property type="project" value="InterPro"/>
</dbReference>
<organism evidence="11 12">
    <name type="scientific">Acidaminococcus intestini</name>
    <dbReference type="NCBI Taxonomy" id="187327"/>
    <lineage>
        <taxon>Bacteria</taxon>
        <taxon>Bacillati</taxon>
        <taxon>Bacillota</taxon>
        <taxon>Negativicutes</taxon>
        <taxon>Acidaminococcales</taxon>
        <taxon>Acidaminococcaceae</taxon>
        <taxon>Acidaminococcus</taxon>
    </lineage>
</organism>
<dbReference type="PANTHER" id="PTHR34388">
    <property type="entry name" value="DNA POLYMERASE III SUBUNIT DELTA"/>
    <property type="match status" value="1"/>
</dbReference>
<dbReference type="Gene3D" id="3.40.50.300">
    <property type="entry name" value="P-loop containing nucleotide triphosphate hydrolases"/>
    <property type="match status" value="1"/>
</dbReference>
<feature type="domain" description="DNA polymerase III delta subunit-like C-terminal" evidence="10">
    <location>
        <begin position="240"/>
        <end position="345"/>
    </location>
</feature>
<dbReference type="InterPro" id="IPR005790">
    <property type="entry name" value="DNA_polIII_delta"/>
</dbReference>
<evidence type="ECO:0000256" key="7">
    <source>
        <dbReference type="ARBA" id="ARBA00034754"/>
    </source>
</evidence>
<dbReference type="Pfam" id="PF06144">
    <property type="entry name" value="DNA_pol3_delta"/>
    <property type="match status" value="1"/>
</dbReference>
<evidence type="ECO:0000256" key="5">
    <source>
        <dbReference type="ARBA" id="ARBA00022705"/>
    </source>
</evidence>
<name>A0A943EE90_9FIRM</name>
<dbReference type="InterPro" id="IPR027417">
    <property type="entry name" value="P-loop_NTPase"/>
</dbReference>
<dbReference type="InterPro" id="IPR008921">
    <property type="entry name" value="DNA_pol3_clamp-load_cplx_C"/>
</dbReference>
<gene>
    <name evidence="11" type="primary">holA</name>
    <name evidence="11" type="ORF">KHX13_03560</name>
</gene>
<evidence type="ECO:0000259" key="9">
    <source>
        <dbReference type="Pfam" id="PF06144"/>
    </source>
</evidence>
<dbReference type="EMBL" id="JAGZCZ010000004">
    <property type="protein sequence ID" value="MBS5519400.1"/>
    <property type="molecule type" value="Genomic_DNA"/>
</dbReference>
<dbReference type="Proteomes" id="UP000754226">
    <property type="component" value="Unassembled WGS sequence"/>
</dbReference>
<evidence type="ECO:0000256" key="4">
    <source>
        <dbReference type="ARBA" id="ARBA00022695"/>
    </source>
</evidence>
<keyword evidence="4 11" id="KW-0548">Nucleotidyltransferase</keyword>
<keyword evidence="5" id="KW-0235">DNA replication</keyword>
<keyword evidence="6" id="KW-0239">DNA-directed DNA polymerase</keyword>
<keyword evidence="3 11" id="KW-0808">Transferase</keyword>
<comment type="catalytic activity">
    <reaction evidence="8">
        <text>DNA(n) + a 2'-deoxyribonucleoside 5'-triphosphate = DNA(n+1) + diphosphate</text>
        <dbReference type="Rhea" id="RHEA:22508"/>
        <dbReference type="Rhea" id="RHEA-COMP:17339"/>
        <dbReference type="Rhea" id="RHEA-COMP:17340"/>
        <dbReference type="ChEBI" id="CHEBI:33019"/>
        <dbReference type="ChEBI" id="CHEBI:61560"/>
        <dbReference type="ChEBI" id="CHEBI:173112"/>
        <dbReference type="EC" id="2.7.7.7"/>
    </reaction>
</comment>
<dbReference type="EC" id="2.7.7.7" evidence="1"/>
<dbReference type="Pfam" id="PF21694">
    <property type="entry name" value="DNA_pol3_delta_C"/>
    <property type="match status" value="1"/>
</dbReference>
<evidence type="ECO:0000256" key="6">
    <source>
        <dbReference type="ARBA" id="ARBA00022932"/>
    </source>
</evidence>
<dbReference type="GO" id="GO:0003887">
    <property type="term" value="F:DNA-directed DNA polymerase activity"/>
    <property type="evidence" value="ECO:0007669"/>
    <property type="project" value="UniProtKB-KW"/>
</dbReference>
<protein>
    <recommendedName>
        <fullName evidence="2">DNA polymerase III subunit delta</fullName>
        <ecNumber evidence="1">2.7.7.7</ecNumber>
    </recommendedName>
</protein>
<dbReference type="SUPFAM" id="SSF48019">
    <property type="entry name" value="post-AAA+ oligomerization domain-like"/>
    <property type="match status" value="1"/>
</dbReference>